<dbReference type="OrthoDB" id="9132811at2"/>
<protein>
    <submittedName>
        <fullName evidence="1">Uncharacterized protein</fullName>
    </submittedName>
</protein>
<dbReference type="EMBL" id="QRGA01000008">
    <property type="protein sequence ID" value="RDU97997.1"/>
    <property type="molecule type" value="Genomic_DNA"/>
</dbReference>
<sequence length="91" mass="10061">MIFENELSDAWDVPDETVNVSVPISMIRHPSGEIHIVVIDLMPEQEHDCLAERRIRFSAQAAAQLRDAIGGMAQSGHVLFGDERPATATLH</sequence>
<gene>
    <name evidence="1" type="ORF">DWV00_15845</name>
</gene>
<dbReference type="RefSeq" id="WP_115534523.1">
    <property type="nucleotide sequence ID" value="NZ_QRGA01000008.1"/>
</dbReference>
<accession>A0A3D8JY10</accession>
<name>A0A3D8JY10_9BURK</name>
<keyword evidence="2" id="KW-1185">Reference proteome</keyword>
<dbReference type="Proteomes" id="UP000256838">
    <property type="component" value="Unassembled WGS sequence"/>
</dbReference>
<evidence type="ECO:0000313" key="2">
    <source>
        <dbReference type="Proteomes" id="UP000256838"/>
    </source>
</evidence>
<comment type="caution">
    <text evidence="1">The sequence shown here is derived from an EMBL/GenBank/DDBJ whole genome shotgun (WGS) entry which is preliminary data.</text>
</comment>
<organism evidence="1 2">
    <name type="scientific">Trinickia dinghuensis</name>
    <dbReference type="NCBI Taxonomy" id="2291023"/>
    <lineage>
        <taxon>Bacteria</taxon>
        <taxon>Pseudomonadati</taxon>
        <taxon>Pseudomonadota</taxon>
        <taxon>Betaproteobacteria</taxon>
        <taxon>Burkholderiales</taxon>
        <taxon>Burkholderiaceae</taxon>
        <taxon>Trinickia</taxon>
    </lineage>
</organism>
<reference evidence="1 2" key="1">
    <citation type="submission" date="2018-08" db="EMBL/GenBank/DDBJ databases">
        <title>Paraburkholderia sp. DHOM06 isolated from forest soil.</title>
        <authorList>
            <person name="Gao Z.-H."/>
            <person name="Qiu L.-H."/>
        </authorList>
    </citation>
    <scope>NUCLEOTIDE SEQUENCE [LARGE SCALE GENOMIC DNA]</scope>
    <source>
        <strain evidence="1 2">DHOM06</strain>
    </source>
</reference>
<dbReference type="AlphaFoldDB" id="A0A3D8JY10"/>
<evidence type="ECO:0000313" key="1">
    <source>
        <dbReference type="EMBL" id="RDU97997.1"/>
    </source>
</evidence>
<proteinExistence type="predicted"/>